<feature type="transmembrane region" description="Helical" evidence="6">
    <location>
        <begin position="466"/>
        <end position="489"/>
    </location>
</feature>
<dbReference type="RefSeq" id="WP_221331483.1">
    <property type="nucleotide sequence ID" value="NZ_BAAAJD010000007.1"/>
</dbReference>
<accession>A0A7W8QK76</accession>
<dbReference type="AlphaFoldDB" id="A0A7W8QK76"/>
<feature type="compositionally biased region" description="Low complexity" evidence="5">
    <location>
        <begin position="72"/>
        <end position="84"/>
    </location>
</feature>
<keyword evidence="8" id="KW-1185">Reference proteome</keyword>
<dbReference type="PANTHER" id="PTHR43652:SF2">
    <property type="entry name" value="BASIC AMINO ACID ANTIPORTER YFCC-RELATED"/>
    <property type="match status" value="1"/>
</dbReference>
<evidence type="ECO:0000313" key="8">
    <source>
        <dbReference type="Proteomes" id="UP000572635"/>
    </source>
</evidence>
<feature type="compositionally biased region" description="Basic and acidic residues" evidence="5">
    <location>
        <begin position="50"/>
        <end position="71"/>
    </location>
</feature>
<comment type="caution">
    <text evidence="7">The sequence shown here is derived from an EMBL/GenBank/DDBJ whole genome shotgun (WGS) entry which is preliminary data.</text>
</comment>
<feature type="transmembrane region" description="Helical" evidence="6">
    <location>
        <begin position="192"/>
        <end position="211"/>
    </location>
</feature>
<evidence type="ECO:0000313" key="7">
    <source>
        <dbReference type="EMBL" id="MBB5431295.1"/>
    </source>
</evidence>
<dbReference type="Pfam" id="PF00939">
    <property type="entry name" value="Na_sulph_symp"/>
    <property type="match status" value="1"/>
</dbReference>
<feature type="transmembrane region" description="Helical" evidence="6">
    <location>
        <begin position="146"/>
        <end position="162"/>
    </location>
</feature>
<feature type="transmembrane region" description="Helical" evidence="6">
    <location>
        <begin position="496"/>
        <end position="512"/>
    </location>
</feature>
<proteinExistence type="predicted"/>
<feature type="transmembrane region" description="Helical" evidence="6">
    <location>
        <begin position="556"/>
        <end position="579"/>
    </location>
</feature>
<evidence type="ECO:0000256" key="2">
    <source>
        <dbReference type="ARBA" id="ARBA00022692"/>
    </source>
</evidence>
<evidence type="ECO:0000256" key="4">
    <source>
        <dbReference type="ARBA" id="ARBA00023136"/>
    </source>
</evidence>
<keyword evidence="3 6" id="KW-1133">Transmembrane helix</keyword>
<feature type="transmembrane region" description="Helical" evidence="6">
    <location>
        <begin position="324"/>
        <end position="345"/>
    </location>
</feature>
<feature type="transmembrane region" description="Helical" evidence="6">
    <location>
        <begin position="114"/>
        <end position="134"/>
    </location>
</feature>
<feature type="region of interest" description="Disordered" evidence="5">
    <location>
        <begin position="1"/>
        <end position="107"/>
    </location>
</feature>
<evidence type="ECO:0000256" key="6">
    <source>
        <dbReference type="SAM" id="Phobius"/>
    </source>
</evidence>
<dbReference type="PANTHER" id="PTHR43652">
    <property type="entry name" value="BASIC AMINO ACID ANTIPORTER YFCC-RELATED"/>
    <property type="match status" value="1"/>
</dbReference>
<feature type="compositionally biased region" description="Low complexity" evidence="5">
    <location>
        <begin position="23"/>
        <end position="33"/>
    </location>
</feature>
<evidence type="ECO:0000256" key="1">
    <source>
        <dbReference type="ARBA" id="ARBA00004141"/>
    </source>
</evidence>
<evidence type="ECO:0000256" key="3">
    <source>
        <dbReference type="ARBA" id="ARBA00022989"/>
    </source>
</evidence>
<dbReference type="InterPro" id="IPR001898">
    <property type="entry name" value="SLC13A/DASS"/>
</dbReference>
<feature type="transmembrane region" description="Helical" evidence="6">
    <location>
        <begin position="433"/>
        <end position="454"/>
    </location>
</feature>
<keyword evidence="2 6" id="KW-0812">Transmembrane</keyword>
<comment type="subcellular location">
    <subcellularLocation>
        <location evidence="1">Membrane</location>
        <topology evidence="1">Multi-pass membrane protein</topology>
    </subcellularLocation>
</comment>
<sequence>MSSLTALPAAPSRAFETAEKTATKTAETTASETTDPETARSEWTGAQPVDPDRTVPMERPEWVEPVERDAAADPGTTGSTAGTTPPAPEEPEEPEGSKEPEASAADPRRRRLTLALRALAVIAGAAGLVWMYLALPAPAAGLPSDGRTVLVVFAATLACWTLTRLDDTFVGTAAVAVLIVAGVVPHEHFLGLLGSDTVWLLVAACVLAAGIERSGLPARAAHALIVRAATVRRLVHLVTAGVVLTALAIPSTSGRAALALPVFLALAKVFAERPAVVRALALVFPATILLSAIATLIGAAAHLIGNGFLEAMTGSGIGFGHWLLLGLPVAVVCSHLAAELVLLLMTRRADRRGRLAIDADRFAELSGQHASGPLTAAQWRMLALVAAVVALWCTESLHGLPPTLVALLGAVAATAPGFGTVRMSAGLKSVPWPLLVFMISAAALGDALVSSGAAEWLTGTALGGAAGALGDTALLALVVTVSAAAHLVLQSRSARAAVLVPAVIPLAVAAGLNPAAVVFASTAAAGFCHTLTSSAKPVAMFSDLPDGTPTYRRSDLLRLSALLGPLVVAVVLGAALYLWPHLGLPLR</sequence>
<dbReference type="GO" id="GO:0022857">
    <property type="term" value="F:transmembrane transporter activity"/>
    <property type="evidence" value="ECO:0007669"/>
    <property type="project" value="InterPro"/>
</dbReference>
<gene>
    <name evidence="7" type="ORF">HDA36_001379</name>
</gene>
<dbReference type="GO" id="GO:0005886">
    <property type="term" value="C:plasma membrane"/>
    <property type="evidence" value="ECO:0007669"/>
    <property type="project" value="TreeGrafter"/>
</dbReference>
<keyword evidence="4 6" id="KW-0472">Membrane</keyword>
<name>A0A7W8QK76_9ACTN</name>
<reference evidence="7 8" key="1">
    <citation type="submission" date="2020-08" db="EMBL/GenBank/DDBJ databases">
        <title>Sequencing the genomes of 1000 actinobacteria strains.</title>
        <authorList>
            <person name="Klenk H.-P."/>
        </authorList>
    </citation>
    <scope>NUCLEOTIDE SEQUENCE [LARGE SCALE GENOMIC DNA]</scope>
    <source>
        <strain evidence="7 8">DSM 44551</strain>
    </source>
</reference>
<dbReference type="EMBL" id="JACHDB010000001">
    <property type="protein sequence ID" value="MBB5431295.1"/>
    <property type="molecule type" value="Genomic_DNA"/>
</dbReference>
<feature type="transmembrane region" description="Helical" evidence="6">
    <location>
        <begin position="283"/>
        <end position="304"/>
    </location>
</feature>
<organism evidence="7 8">
    <name type="scientific">Nocardiopsis composta</name>
    <dbReference type="NCBI Taxonomy" id="157465"/>
    <lineage>
        <taxon>Bacteria</taxon>
        <taxon>Bacillati</taxon>
        <taxon>Actinomycetota</taxon>
        <taxon>Actinomycetes</taxon>
        <taxon>Streptosporangiales</taxon>
        <taxon>Nocardiopsidaceae</taxon>
        <taxon>Nocardiopsis</taxon>
    </lineage>
</organism>
<feature type="transmembrane region" description="Helical" evidence="6">
    <location>
        <begin position="169"/>
        <end position="186"/>
    </location>
</feature>
<dbReference type="Proteomes" id="UP000572635">
    <property type="component" value="Unassembled WGS sequence"/>
</dbReference>
<evidence type="ECO:0000256" key="5">
    <source>
        <dbReference type="SAM" id="MobiDB-lite"/>
    </source>
</evidence>
<dbReference type="InterPro" id="IPR051679">
    <property type="entry name" value="DASS-Related_Transporters"/>
</dbReference>
<protein>
    <submittedName>
        <fullName evidence="7">Anion transporter</fullName>
    </submittedName>
</protein>